<evidence type="ECO:0000256" key="1">
    <source>
        <dbReference type="ARBA" id="ARBA00004251"/>
    </source>
</evidence>
<sequence length="226" mass="25128">MLYYDSVTVRIKGINSTLVKISTNFAIIDMSRNKFEGDISNVIGELHALIGLNLSHNKLIGHIPQSMGNLTNLEWLDLSSNMLTGVIPVELSNLNFLEVLNLSNNHLVGEIPQGKQFNTFSNDSYGGNLGLCGFPLSKKCGPEQHSPPSPNISWSEEKFGFGWKPVAIGYGCGFMIGIGLGYCMFLIGKPRWLVMIFGGKPKRRVKRRTRMRRTNGSTMNQMIQMS</sequence>
<dbReference type="Gramene" id="Psat02G0014500-T2">
    <property type="protein sequence ID" value="KAI5432730.1"/>
    <property type="gene ID" value="KIW84_020145"/>
</dbReference>
<dbReference type="PANTHER" id="PTHR27004:SF444">
    <property type="entry name" value="TM RESISTANCE PROTEIN, PUTATIVE-RELATED"/>
    <property type="match status" value="1"/>
</dbReference>
<dbReference type="Pfam" id="PF13855">
    <property type="entry name" value="LRR_8"/>
    <property type="match status" value="1"/>
</dbReference>
<keyword evidence="7 11" id="KW-1133">Transmembrane helix</keyword>
<comment type="subcellular location">
    <subcellularLocation>
        <location evidence="1">Cell membrane</location>
        <topology evidence="1">Single-pass type I membrane protein</topology>
    </subcellularLocation>
</comment>
<comment type="caution">
    <text evidence="12">The sequence shown here is derived from an EMBL/GenBank/DDBJ whole genome shotgun (WGS) entry which is preliminary data.</text>
</comment>
<evidence type="ECO:0000256" key="7">
    <source>
        <dbReference type="ARBA" id="ARBA00022989"/>
    </source>
</evidence>
<dbReference type="Gene3D" id="3.80.10.10">
    <property type="entry name" value="Ribonuclease Inhibitor"/>
    <property type="match status" value="1"/>
</dbReference>
<evidence type="ECO:0000256" key="3">
    <source>
        <dbReference type="ARBA" id="ARBA00022475"/>
    </source>
</evidence>
<dbReference type="Proteomes" id="UP001058974">
    <property type="component" value="Chromosome 2"/>
</dbReference>
<keyword evidence="5 11" id="KW-0812">Transmembrane</keyword>
<proteinExistence type="inferred from homology"/>
<evidence type="ECO:0000256" key="5">
    <source>
        <dbReference type="ARBA" id="ARBA00022692"/>
    </source>
</evidence>
<dbReference type="EMBL" id="JAMSHJ010000002">
    <property type="protein sequence ID" value="KAI5432730.1"/>
    <property type="molecule type" value="Genomic_DNA"/>
</dbReference>
<evidence type="ECO:0000313" key="13">
    <source>
        <dbReference type="Proteomes" id="UP001058974"/>
    </source>
</evidence>
<evidence type="ECO:0000256" key="9">
    <source>
        <dbReference type="ARBA" id="ARBA00023170"/>
    </source>
</evidence>
<dbReference type="InterPro" id="IPR032675">
    <property type="entry name" value="LRR_dom_sf"/>
</dbReference>
<evidence type="ECO:0000313" key="12">
    <source>
        <dbReference type="EMBL" id="KAI5432730.1"/>
    </source>
</evidence>
<gene>
    <name evidence="12" type="ORF">KIW84_020145</name>
</gene>
<protein>
    <submittedName>
        <fullName evidence="12">Variant 2, Receptor-like protein 9dc3</fullName>
    </submittedName>
</protein>
<organism evidence="12 13">
    <name type="scientific">Pisum sativum</name>
    <name type="common">Garden pea</name>
    <name type="synonym">Lathyrus oleraceus</name>
    <dbReference type="NCBI Taxonomy" id="3888"/>
    <lineage>
        <taxon>Eukaryota</taxon>
        <taxon>Viridiplantae</taxon>
        <taxon>Streptophyta</taxon>
        <taxon>Embryophyta</taxon>
        <taxon>Tracheophyta</taxon>
        <taxon>Spermatophyta</taxon>
        <taxon>Magnoliopsida</taxon>
        <taxon>eudicotyledons</taxon>
        <taxon>Gunneridae</taxon>
        <taxon>Pentapetalae</taxon>
        <taxon>rosids</taxon>
        <taxon>fabids</taxon>
        <taxon>Fabales</taxon>
        <taxon>Fabaceae</taxon>
        <taxon>Papilionoideae</taxon>
        <taxon>50 kb inversion clade</taxon>
        <taxon>NPAAA clade</taxon>
        <taxon>Hologalegina</taxon>
        <taxon>IRL clade</taxon>
        <taxon>Fabeae</taxon>
        <taxon>Lathyrus</taxon>
    </lineage>
</organism>
<keyword evidence="6" id="KW-0677">Repeat</keyword>
<evidence type="ECO:0000256" key="11">
    <source>
        <dbReference type="SAM" id="Phobius"/>
    </source>
</evidence>
<dbReference type="AlphaFoldDB" id="A0A9D4Y8A0"/>
<dbReference type="PRINTS" id="PR00019">
    <property type="entry name" value="LEURICHRPT"/>
</dbReference>
<dbReference type="PANTHER" id="PTHR27004">
    <property type="entry name" value="RECEPTOR-LIKE PROTEIN 12 ISOFORM X1"/>
    <property type="match status" value="1"/>
</dbReference>
<comment type="similarity">
    <text evidence="2">Belongs to the RLP family.</text>
</comment>
<dbReference type="PROSITE" id="PS51450">
    <property type="entry name" value="LRR"/>
    <property type="match status" value="1"/>
</dbReference>
<dbReference type="FunFam" id="3.80.10.10:FF:000111">
    <property type="entry name" value="LRR receptor-like serine/threonine-protein kinase ERECTA"/>
    <property type="match status" value="1"/>
</dbReference>
<evidence type="ECO:0000256" key="10">
    <source>
        <dbReference type="ARBA" id="ARBA00023180"/>
    </source>
</evidence>
<evidence type="ECO:0000256" key="6">
    <source>
        <dbReference type="ARBA" id="ARBA00022737"/>
    </source>
</evidence>
<keyword evidence="13" id="KW-1185">Reference proteome</keyword>
<keyword evidence="10" id="KW-0325">Glycoprotein</keyword>
<evidence type="ECO:0000256" key="8">
    <source>
        <dbReference type="ARBA" id="ARBA00023136"/>
    </source>
</evidence>
<keyword evidence="9 12" id="KW-0675">Receptor</keyword>
<evidence type="ECO:0000256" key="2">
    <source>
        <dbReference type="ARBA" id="ARBA00009592"/>
    </source>
</evidence>
<accession>A0A9D4Y8A0</accession>
<dbReference type="InterPro" id="IPR001611">
    <property type="entry name" value="Leu-rich_rpt"/>
</dbReference>
<dbReference type="SUPFAM" id="SSF52058">
    <property type="entry name" value="L domain-like"/>
    <property type="match status" value="1"/>
</dbReference>
<keyword evidence="3" id="KW-1003">Cell membrane</keyword>
<keyword evidence="4" id="KW-0433">Leucine-rich repeat</keyword>
<keyword evidence="8 11" id="KW-0472">Membrane</keyword>
<name>A0A9D4Y8A0_PEA</name>
<feature type="transmembrane region" description="Helical" evidence="11">
    <location>
        <begin position="167"/>
        <end position="187"/>
    </location>
</feature>
<evidence type="ECO:0000256" key="4">
    <source>
        <dbReference type="ARBA" id="ARBA00022614"/>
    </source>
</evidence>
<reference evidence="12 13" key="1">
    <citation type="journal article" date="2022" name="Nat. Genet.">
        <title>Improved pea reference genome and pan-genome highlight genomic features and evolutionary characteristics.</title>
        <authorList>
            <person name="Yang T."/>
            <person name="Liu R."/>
            <person name="Luo Y."/>
            <person name="Hu S."/>
            <person name="Wang D."/>
            <person name="Wang C."/>
            <person name="Pandey M.K."/>
            <person name="Ge S."/>
            <person name="Xu Q."/>
            <person name="Li N."/>
            <person name="Li G."/>
            <person name="Huang Y."/>
            <person name="Saxena R.K."/>
            <person name="Ji Y."/>
            <person name="Li M."/>
            <person name="Yan X."/>
            <person name="He Y."/>
            <person name="Liu Y."/>
            <person name="Wang X."/>
            <person name="Xiang C."/>
            <person name="Varshney R.K."/>
            <person name="Ding H."/>
            <person name="Gao S."/>
            <person name="Zong X."/>
        </authorList>
    </citation>
    <scope>NUCLEOTIDE SEQUENCE [LARGE SCALE GENOMIC DNA]</scope>
    <source>
        <strain evidence="12 13">cv. Zhongwan 6</strain>
    </source>
</reference>
<dbReference type="GO" id="GO:0005886">
    <property type="term" value="C:plasma membrane"/>
    <property type="evidence" value="ECO:0007669"/>
    <property type="project" value="UniProtKB-SubCell"/>
</dbReference>